<name>A0AAW1JL45_SAPOF</name>
<organism evidence="11 12">
    <name type="scientific">Saponaria officinalis</name>
    <name type="common">Common soapwort</name>
    <name type="synonym">Lychnis saponaria</name>
    <dbReference type="NCBI Taxonomy" id="3572"/>
    <lineage>
        <taxon>Eukaryota</taxon>
        <taxon>Viridiplantae</taxon>
        <taxon>Streptophyta</taxon>
        <taxon>Embryophyta</taxon>
        <taxon>Tracheophyta</taxon>
        <taxon>Spermatophyta</taxon>
        <taxon>Magnoliopsida</taxon>
        <taxon>eudicotyledons</taxon>
        <taxon>Gunneridae</taxon>
        <taxon>Pentapetalae</taxon>
        <taxon>Caryophyllales</taxon>
        <taxon>Caryophyllaceae</taxon>
        <taxon>Caryophylleae</taxon>
        <taxon>Saponaria</taxon>
    </lineage>
</organism>
<dbReference type="FunFam" id="2.160.20.10:FF:000012">
    <property type="entry name" value="Polygalacturonase At1g48100 family"/>
    <property type="match status" value="1"/>
</dbReference>
<dbReference type="GO" id="GO:0005975">
    <property type="term" value="P:carbohydrate metabolic process"/>
    <property type="evidence" value="ECO:0007669"/>
    <property type="project" value="InterPro"/>
</dbReference>
<reference evidence="11" key="1">
    <citation type="submission" date="2024-03" db="EMBL/GenBank/DDBJ databases">
        <title>WGS assembly of Saponaria officinalis var. Norfolk2.</title>
        <authorList>
            <person name="Jenkins J."/>
            <person name="Shu S."/>
            <person name="Grimwood J."/>
            <person name="Barry K."/>
            <person name="Goodstein D."/>
            <person name="Schmutz J."/>
            <person name="Leebens-Mack J."/>
            <person name="Osbourn A."/>
        </authorList>
    </citation>
    <scope>NUCLEOTIDE SEQUENCE [LARGE SCALE GENOMIC DNA]</scope>
    <source>
        <strain evidence="11">JIC</strain>
    </source>
</reference>
<dbReference type="AlphaFoldDB" id="A0AAW1JL45"/>
<keyword evidence="4" id="KW-0964">Secreted</keyword>
<dbReference type="GO" id="GO:0071555">
    <property type="term" value="P:cell wall organization"/>
    <property type="evidence" value="ECO:0007669"/>
    <property type="project" value="UniProtKB-KW"/>
</dbReference>
<dbReference type="EMBL" id="JBDFQZ010000007">
    <property type="protein sequence ID" value="KAK9704722.1"/>
    <property type="molecule type" value="Genomic_DNA"/>
</dbReference>
<comment type="similarity">
    <text evidence="2 9">Belongs to the glycosyl hydrolase 28 family.</text>
</comment>
<comment type="subcellular location">
    <subcellularLocation>
        <location evidence="1">Secreted</location>
        <location evidence="1">Cell wall</location>
    </subcellularLocation>
</comment>
<dbReference type="PANTHER" id="PTHR31375">
    <property type="match status" value="1"/>
</dbReference>
<keyword evidence="5 9" id="KW-0378">Hydrolase</keyword>
<protein>
    <recommendedName>
        <fullName evidence="13">Polygalacturonase</fullName>
    </recommendedName>
</protein>
<evidence type="ECO:0000256" key="4">
    <source>
        <dbReference type="ARBA" id="ARBA00022525"/>
    </source>
</evidence>
<feature type="active site" evidence="8">
    <location>
        <position position="294"/>
    </location>
</feature>
<evidence type="ECO:0000256" key="9">
    <source>
        <dbReference type="RuleBase" id="RU361169"/>
    </source>
</evidence>
<evidence type="ECO:0000256" key="6">
    <source>
        <dbReference type="ARBA" id="ARBA00023295"/>
    </source>
</evidence>
<dbReference type="InterPro" id="IPR011050">
    <property type="entry name" value="Pectin_lyase_fold/virulence"/>
</dbReference>
<keyword evidence="10" id="KW-0732">Signal</keyword>
<dbReference type="Gene3D" id="2.160.20.10">
    <property type="entry name" value="Single-stranded right-handed beta-helix, Pectin lyase-like"/>
    <property type="match status" value="1"/>
</dbReference>
<evidence type="ECO:0000256" key="10">
    <source>
        <dbReference type="SAM" id="SignalP"/>
    </source>
</evidence>
<evidence type="ECO:0000256" key="2">
    <source>
        <dbReference type="ARBA" id="ARBA00008834"/>
    </source>
</evidence>
<sequence>MASLNMTLLLLHIVFITFSYSEARHHKHTYKGHKHAHYPPPASGISVPPSSQPADAPAYNVPSGVFDILSFGAAGDGIVDDTDAFKTAWDSACTNTDSDTSVIHAPGGYTFMIQSTIFTGPCQTPIIFQIDGSVVPPDGPEAWPQNMSKHQWLVFYRVEGMSLQGGGRIDGRGEKWWDLPCKPHKGVNGTTMPGPCDSPIAIRFFQSSNLTVKGLKIQNSPQFHFRFDVCHDVHIESIHITAPALSPNTDGIHIENTNNVEIYNSVISNGDDCVSIGSGCYDVDIRNITCGPGHGISIGSLGNHNSRACVHNVTVRDSKIQLSENGVRIKTWQGGSGAVSGVTFDNIHMEGVRNPIIIDQFYCLGRGCNNQSSAVFVSDIVYSNLKGTYDVRSPPMHFACSDAVPCTNITLADIELLPAQGEMMLDAFCWNVYGSLQSLTIPPVSCLEEGMPPQPILETGIDRC</sequence>
<evidence type="ECO:0000313" key="11">
    <source>
        <dbReference type="EMBL" id="KAK9704722.1"/>
    </source>
</evidence>
<keyword evidence="7" id="KW-0961">Cell wall biogenesis/degradation</keyword>
<dbReference type="PROSITE" id="PS00502">
    <property type="entry name" value="POLYGALACTURONASE"/>
    <property type="match status" value="1"/>
</dbReference>
<dbReference type="Proteomes" id="UP001443914">
    <property type="component" value="Unassembled WGS sequence"/>
</dbReference>
<evidence type="ECO:0000256" key="8">
    <source>
        <dbReference type="PROSITE-ProRule" id="PRU10052"/>
    </source>
</evidence>
<keyword evidence="12" id="KW-1185">Reference proteome</keyword>
<dbReference type="InterPro" id="IPR000743">
    <property type="entry name" value="Glyco_hydro_28"/>
</dbReference>
<dbReference type="SUPFAM" id="SSF51126">
    <property type="entry name" value="Pectin lyase-like"/>
    <property type="match status" value="1"/>
</dbReference>
<evidence type="ECO:0000256" key="5">
    <source>
        <dbReference type="ARBA" id="ARBA00022801"/>
    </source>
</evidence>
<proteinExistence type="inferred from homology"/>
<evidence type="ECO:0000313" key="12">
    <source>
        <dbReference type="Proteomes" id="UP001443914"/>
    </source>
</evidence>
<dbReference type="SMART" id="SM00710">
    <property type="entry name" value="PbH1"/>
    <property type="match status" value="5"/>
</dbReference>
<feature type="signal peptide" evidence="10">
    <location>
        <begin position="1"/>
        <end position="23"/>
    </location>
</feature>
<dbReference type="InterPro" id="IPR006626">
    <property type="entry name" value="PbH1"/>
</dbReference>
<gene>
    <name evidence="11" type="ORF">RND81_07G007300</name>
</gene>
<evidence type="ECO:0000256" key="7">
    <source>
        <dbReference type="ARBA" id="ARBA00023316"/>
    </source>
</evidence>
<dbReference type="Pfam" id="PF00295">
    <property type="entry name" value="Glyco_hydro_28"/>
    <property type="match status" value="1"/>
</dbReference>
<evidence type="ECO:0000256" key="1">
    <source>
        <dbReference type="ARBA" id="ARBA00004191"/>
    </source>
</evidence>
<dbReference type="GO" id="GO:0004650">
    <property type="term" value="F:polygalacturonase activity"/>
    <property type="evidence" value="ECO:0007669"/>
    <property type="project" value="InterPro"/>
</dbReference>
<evidence type="ECO:0000256" key="3">
    <source>
        <dbReference type="ARBA" id="ARBA00022512"/>
    </source>
</evidence>
<feature type="chain" id="PRO_5043486351" description="Polygalacturonase" evidence="10">
    <location>
        <begin position="24"/>
        <end position="464"/>
    </location>
</feature>
<comment type="caution">
    <text evidence="11">The sequence shown here is derived from an EMBL/GenBank/DDBJ whole genome shotgun (WGS) entry which is preliminary data.</text>
</comment>
<keyword evidence="3" id="KW-0134">Cell wall</keyword>
<evidence type="ECO:0008006" key="13">
    <source>
        <dbReference type="Google" id="ProtNLM"/>
    </source>
</evidence>
<dbReference type="InterPro" id="IPR012334">
    <property type="entry name" value="Pectin_lyas_fold"/>
</dbReference>
<accession>A0AAW1JL45</accession>
<keyword evidence="6 9" id="KW-0326">Glycosidase</keyword>